<feature type="transmembrane region" description="Helical" evidence="10">
    <location>
        <begin position="67"/>
        <end position="93"/>
    </location>
</feature>
<reference evidence="14" key="1">
    <citation type="submission" date="2015-06" db="EMBL/GenBank/DDBJ databases">
        <title>Complete genome sequence and metabolic analysis of phthalate degradation pathway in Gordonia sp. QH-11.</title>
        <authorList>
            <person name="Jin D."/>
            <person name="Kong X."/>
            <person name="Bai Z."/>
        </authorList>
    </citation>
    <scope>NUCLEOTIDE SEQUENCE [LARGE SCALE GENOMIC DNA]</scope>
    <source>
        <strain evidence="14">QH-11</strain>
    </source>
</reference>
<name>A0A0N9MV09_9ACTN</name>
<dbReference type="PANTHER" id="PTHR43394:SF1">
    <property type="entry name" value="ATP-BINDING CASSETTE SUB-FAMILY B MEMBER 10, MITOCHONDRIAL"/>
    <property type="match status" value="1"/>
</dbReference>
<proteinExistence type="inferred from homology"/>
<feature type="transmembrane region" description="Helical" evidence="10">
    <location>
        <begin position="27"/>
        <end position="47"/>
    </location>
</feature>
<dbReference type="Gene3D" id="1.20.1560.10">
    <property type="entry name" value="ABC transporter type 1, transmembrane domain"/>
    <property type="match status" value="1"/>
</dbReference>
<keyword evidence="4 10" id="KW-0812">Transmembrane</keyword>
<dbReference type="Proteomes" id="UP000063789">
    <property type="component" value="Chromosome"/>
</dbReference>
<protein>
    <recommendedName>
        <fullName evidence="15">ABC transporter permease</fullName>
    </recommendedName>
</protein>
<evidence type="ECO:0000256" key="10">
    <source>
        <dbReference type="SAM" id="Phobius"/>
    </source>
</evidence>
<dbReference type="PANTHER" id="PTHR43394">
    <property type="entry name" value="ATP-DEPENDENT PERMEASE MDL1, MITOCHONDRIAL"/>
    <property type="match status" value="1"/>
</dbReference>
<keyword evidence="14" id="KW-1185">Reference proteome</keyword>
<dbReference type="PROSITE" id="PS50893">
    <property type="entry name" value="ABC_TRANSPORTER_2"/>
    <property type="match status" value="1"/>
</dbReference>
<dbReference type="SMART" id="SM00382">
    <property type="entry name" value="AAA"/>
    <property type="match status" value="1"/>
</dbReference>
<dbReference type="EMBL" id="CP011853">
    <property type="protein sequence ID" value="ALG87054.1"/>
    <property type="molecule type" value="Genomic_DNA"/>
</dbReference>
<comment type="subcellular location">
    <subcellularLocation>
        <location evidence="1">Cell membrane</location>
        <topology evidence="1">Multi-pass membrane protein</topology>
    </subcellularLocation>
</comment>
<dbReference type="RefSeq" id="WP_062395657.1">
    <property type="nucleotide sequence ID" value="NZ_CP011853.1"/>
</dbReference>
<dbReference type="Pfam" id="PF00005">
    <property type="entry name" value="ABC_tran"/>
    <property type="match status" value="1"/>
</dbReference>
<dbReference type="InterPro" id="IPR039421">
    <property type="entry name" value="Type_1_exporter"/>
</dbReference>
<dbReference type="FunFam" id="3.40.50.300:FF:000299">
    <property type="entry name" value="ABC transporter ATP-binding protein/permease"/>
    <property type="match status" value="1"/>
</dbReference>
<evidence type="ECO:0000256" key="6">
    <source>
        <dbReference type="ARBA" id="ARBA00022840"/>
    </source>
</evidence>
<evidence type="ECO:0008006" key="15">
    <source>
        <dbReference type="Google" id="ProtNLM"/>
    </source>
</evidence>
<dbReference type="OrthoDB" id="9806127at2"/>
<keyword evidence="8 10" id="KW-0472">Membrane</keyword>
<keyword evidence="2" id="KW-0813">Transport</keyword>
<dbReference type="KEGG" id="goq:ACH46_19410"/>
<evidence type="ECO:0000256" key="1">
    <source>
        <dbReference type="ARBA" id="ARBA00004651"/>
    </source>
</evidence>
<evidence type="ECO:0000313" key="14">
    <source>
        <dbReference type="Proteomes" id="UP000063789"/>
    </source>
</evidence>
<evidence type="ECO:0000256" key="9">
    <source>
        <dbReference type="ARBA" id="ARBA00061644"/>
    </source>
</evidence>
<dbReference type="GO" id="GO:0015421">
    <property type="term" value="F:ABC-type oligopeptide transporter activity"/>
    <property type="evidence" value="ECO:0007669"/>
    <property type="project" value="TreeGrafter"/>
</dbReference>
<dbReference type="InterPro" id="IPR011527">
    <property type="entry name" value="ABC1_TM_dom"/>
</dbReference>
<evidence type="ECO:0000259" key="12">
    <source>
        <dbReference type="PROSITE" id="PS50929"/>
    </source>
</evidence>
<keyword evidence="5" id="KW-0547">Nucleotide-binding</keyword>
<feature type="transmembrane region" description="Helical" evidence="10">
    <location>
        <begin position="141"/>
        <end position="160"/>
    </location>
</feature>
<dbReference type="InterPro" id="IPR003593">
    <property type="entry name" value="AAA+_ATPase"/>
</dbReference>
<dbReference type="GO" id="GO:0016887">
    <property type="term" value="F:ATP hydrolysis activity"/>
    <property type="evidence" value="ECO:0007669"/>
    <property type="project" value="InterPro"/>
</dbReference>
<dbReference type="CDD" id="cd18551">
    <property type="entry name" value="ABC_6TM_LmrA_like"/>
    <property type="match status" value="1"/>
</dbReference>
<keyword evidence="6" id="KW-0067">ATP-binding</keyword>
<sequence length="589" mass="62982">MSGKTSSDDVSEHGGWGLLARWMRPELAVLSVGLVLGLVSTAAQLISPLVTREVLERLESRSSVLGAALVLVAVLVVSTGVGYVQMVMLGSMAERIVRATRRSMLAALLRARIGATRTAGEMASRVTSDTTLIREAATSSVVLLVNGVVSLVGSLALMAYLDVVLLAVAAVVMGLTLALSLALMPRLSRVQQQVQEQLGQLGARLDGTVRAIRTVKASRAENRELEALNRHVEDARTLGVRAIRLEAAADVFSGLAINLMLISVLTVGAWRVSTGALDVPSLVAFLLYVFALNAPIGMIMVSIRSAQSGLAAARRIDEVTTLEREIDPPSAGADHRIDPHRPVLEFDSLTVRYTPDQHPALRSVSMRVPRRGHLALVGPSGAGKTTVLSTLLRFVNPTAGRVLLDGIPYEQWTIPAVRSRIGYVEQDAPLVPGTVRDNITYTAAEASESDIWQALDTVALSDKVRSLPEGLDHEIAATTLSGGERQRIAVARALLARPEVLLLDEATAQLDARTESAITTAIRQLSEHGAVITIAHRLSTIIDADHIIVLDNGTIRAQGTHTELLNQDALYRELIAALRISTLSSTDAK</sequence>
<evidence type="ECO:0000256" key="3">
    <source>
        <dbReference type="ARBA" id="ARBA00022475"/>
    </source>
</evidence>
<feature type="domain" description="ABC transporter" evidence="11">
    <location>
        <begin position="344"/>
        <end position="577"/>
    </location>
</feature>
<comment type="similarity">
    <text evidence="9">Belongs to the ABC transporter superfamily. Lipid exporter (TC 3.A.1.106) family.</text>
</comment>
<dbReference type="Gene3D" id="3.40.50.300">
    <property type="entry name" value="P-loop containing nucleotide triphosphate hydrolases"/>
    <property type="match status" value="1"/>
</dbReference>
<evidence type="ECO:0000256" key="7">
    <source>
        <dbReference type="ARBA" id="ARBA00022989"/>
    </source>
</evidence>
<feature type="transmembrane region" description="Helical" evidence="10">
    <location>
        <begin position="251"/>
        <end position="270"/>
    </location>
</feature>
<dbReference type="PROSITE" id="PS50929">
    <property type="entry name" value="ABC_TM1F"/>
    <property type="match status" value="1"/>
</dbReference>
<evidence type="ECO:0000313" key="13">
    <source>
        <dbReference type="EMBL" id="ALG87054.1"/>
    </source>
</evidence>
<feature type="transmembrane region" description="Helical" evidence="10">
    <location>
        <begin position="282"/>
        <end position="301"/>
    </location>
</feature>
<keyword evidence="3" id="KW-1003">Cell membrane</keyword>
<evidence type="ECO:0000256" key="2">
    <source>
        <dbReference type="ARBA" id="ARBA00022448"/>
    </source>
</evidence>
<evidence type="ECO:0000256" key="8">
    <source>
        <dbReference type="ARBA" id="ARBA00023136"/>
    </source>
</evidence>
<accession>A0A0N9MV09</accession>
<evidence type="ECO:0000256" key="5">
    <source>
        <dbReference type="ARBA" id="ARBA00022741"/>
    </source>
</evidence>
<evidence type="ECO:0000259" key="11">
    <source>
        <dbReference type="PROSITE" id="PS50893"/>
    </source>
</evidence>
<organism evidence="13 14">
    <name type="scientific">Gordonia phthalatica</name>
    <dbReference type="NCBI Taxonomy" id="1136941"/>
    <lineage>
        <taxon>Bacteria</taxon>
        <taxon>Bacillati</taxon>
        <taxon>Actinomycetota</taxon>
        <taxon>Actinomycetes</taxon>
        <taxon>Mycobacteriales</taxon>
        <taxon>Gordoniaceae</taxon>
        <taxon>Gordonia</taxon>
    </lineage>
</organism>
<dbReference type="AlphaFoldDB" id="A0A0N9MV09"/>
<dbReference type="SUPFAM" id="SSF90123">
    <property type="entry name" value="ABC transporter transmembrane region"/>
    <property type="match status" value="1"/>
</dbReference>
<dbReference type="GO" id="GO:0005524">
    <property type="term" value="F:ATP binding"/>
    <property type="evidence" value="ECO:0007669"/>
    <property type="project" value="UniProtKB-KW"/>
</dbReference>
<dbReference type="InterPro" id="IPR017871">
    <property type="entry name" value="ABC_transporter-like_CS"/>
</dbReference>
<feature type="domain" description="ABC transmembrane type-1" evidence="12">
    <location>
        <begin position="32"/>
        <end position="308"/>
    </location>
</feature>
<dbReference type="InterPro" id="IPR036640">
    <property type="entry name" value="ABC1_TM_sf"/>
</dbReference>
<dbReference type="PATRIC" id="fig|1136941.3.peg.3973"/>
<dbReference type="Pfam" id="PF00664">
    <property type="entry name" value="ABC_membrane"/>
    <property type="match status" value="1"/>
</dbReference>
<dbReference type="STRING" id="1136941.ACH46_19410"/>
<evidence type="ECO:0000256" key="4">
    <source>
        <dbReference type="ARBA" id="ARBA00022692"/>
    </source>
</evidence>
<dbReference type="GO" id="GO:0005886">
    <property type="term" value="C:plasma membrane"/>
    <property type="evidence" value="ECO:0007669"/>
    <property type="project" value="UniProtKB-SubCell"/>
</dbReference>
<dbReference type="PROSITE" id="PS00211">
    <property type="entry name" value="ABC_TRANSPORTER_1"/>
    <property type="match status" value="1"/>
</dbReference>
<dbReference type="InterPro" id="IPR003439">
    <property type="entry name" value="ABC_transporter-like_ATP-bd"/>
</dbReference>
<reference evidence="13 14" key="2">
    <citation type="journal article" date="2017" name="Int. J. Syst. Evol. Microbiol.">
        <title>Gordonia phthalatica sp. nov., a di-n-butyl phthalate-degrading bacterium isolated from activated sludge.</title>
        <authorList>
            <person name="Jin D."/>
            <person name="Kong X."/>
            <person name="Jia M."/>
            <person name="Yu X."/>
            <person name="Wang X."/>
            <person name="Zhuang X."/>
            <person name="Deng Y."/>
            <person name="Bai Z."/>
        </authorList>
    </citation>
    <scope>NUCLEOTIDE SEQUENCE [LARGE SCALE GENOMIC DNA]</scope>
    <source>
        <strain evidence="13 14">QH-11</strain>
    </source>
</reference>
<dbReference type="SUPFAM" id="SSF52540">
    <property type="entry name" value="P-loop containing nucleoside triphosphate hydrolases"/>
    <property type="match status" value="1"/>
</dbReference>
<keyword evidence="7 10" id="KW-1133">Transmembrane helix</keyword>
<dbReference type="InterPro" id="IPR027417">
    <property type="entry name" value="P-loop_NTPase"/>
</dbReference>
<feature type="transmembrane region" description="Helical" evidence="10">
    <location>
        <begin position="166"/>
        <end position="184"/>
    </location>
</feature>
<gene>
    <name evidence="13" type="ORF">ACH46_19410</name>
</gene>